<dbReference type="InterPro" id="IPR035965">
    <property type="entry name" value="PAS-like_dom_sf"/>
</dbReference>
<dbReference type="SMART" id="SM00387">
    <property type="entry name" value="HATPase_c"/>
    <property type="match status" value="1"/>
</dbReference>
<dbReference type="SUPFAM" id="SSF55785">
    <property type="entry name" value="PYP-like sensor domain (PAS domain)"/>
    <property type="match status" value="2"/>
</dbReference>
<dbReference type="RefSeq" id="WP_267927948.1">
    <property type="nucleotide sequence ID" value="NZ_AP024233.1"/>
</dbReference>
<evidence type="ECO:0000256" key="10">
    <source>
        <dbReference type="SAM" id="Coils"/>
    </source>
</evidence>
<dbReference type="Pfam" id="PF13426">
    <property type="entry name" value="PAS_9"/>
    <property type="match status" value="2"/>
</dbReference>
<feature type="domain" description="Response regulatory" evidence="12">
    <location>
        <begin position="841"/>
        <end position="957"/>
    </location>
</feature>
<feature type="domain" description="Histidine kinase" evidence="11">
    <location>
        <begin position="591"/>
        <end position="815"/>
    </location>
</feature>
<evidence type="ECO:0000256" key="3">
    <source>
        <dbReference type="ARBA" id="ARBA00022553"/>
    </source>
</evidence>
<dbReference type="KEGG" id="ddu:GF1_03900"/>
<evidence type="ECO:0000256" key="8">
    <source>
        <dbReference type="ARBA" id="ARBA00023012"/>
    </source>
</evidence>
<evidence type="ECO:0000313" key="15">
    <source>
        <dbReference type="EMBL" id="BCO08014.1"/>
    </source>
</evidence>
<dbReference type="Pfam" id="PF00497">
    <property type="entry name" value="SBP_bac_3"/>
    <property type="match status" value="1"/>
</dbReference>
<feature type="domain" description="PAC" evidence="14">
    <location>
        <begin position="527"/>
        <end position="578"/>
    </location>
</feature>
<comment type="catalytic activity">
    <reaction evidence="1">
        <text>ATP + protein L-histidine = ADP + protein N-phospho-L-histidine.</text>
        <dbReference type="EC" id="2.7.13.3"/>
    </reaction>
</comment>
<keyword evidence="4" id="KW-0808">Transferase</keyword>
<dbReference type="Gene3D" id="1.10.287.130">
    <property type="match status" value="1"/>
</dbReference>
<dbReference type="Pfam" id="PF02518">
    <property type="entry name" value="HATPase_c"/>
    <property type="match status" value="1"/>
</dbReference>
<dbReference type="SMART" id="SM00388">
    <property type="entry name" value="HisKA"/>
    <property type="match status" value="1"/>
</dbReference>
<dbReference type="InterPro" id="IPR011006">
    <property type="entry name" value="CheY-like_superfamily"/>
</dbReference>
<evidence type="ECO:0000256" key="6">
    <source>
        <dbReference type="ARBA" id="ARBA00022777"/>
    </source>
</evidence>
<evidence type="ECO:0000256" key="9">
    <source>
        <dbReference type="PROSITE-ProRule" id="PRU00169"/>
    </source>
</evidence>
<dbReference type="NCBIfam" id="TIGR00229">
    <property type="entry name" value="sensory_box"/>
    <property type="match status" value="2"/>
</dbReference>
<dbReference type="SUPFAM" id="SSF52172">
    <property type="entry name" value="CheY-like"/>
    <property type="match status" value="1"/>
</dbReference>
<dbReference type="CDD" id="cd00082">
    <property type="entry name" value="HisKA"/>
    <property type="match status" value="1"/>
</dbReference>
<proteinExistence type="predicted"/>
<dbReference type="InterPro" id="IPR000700">
    <property type="entry name" value="PAS-assoc_C"/>
</dbReference>
<evidence type="ECO:0000256" key="7">
    <source>
        <dbReference type="ARBA" id="ARBA00022840"/>
    </source>
</evidence>
<dbReference type="Gene3D" id="3.40.190.10">
    <property type="entry name" value="Periplasmic binding protein-like II"/>
    <property type="match status" value="2"/>
</dbReference>
<dbReference type="GO" id="GO:0000155">
    <property type="term" value="F:phosphorelay sensor kinase activity"/>
    <property type="evidence" value="ECO:0007669"/>
    <property type="project" value="InterPro"/>
</dbReference>
<evidence type="ECO:0000256" key="1">
    <source>
        <dbReference type="ARBA" id="ARBA00000085"/>
    </source>
</evidence>
<feature type="coiled-coil region" evidence="10">
    <location>
        <begin position="299"/>
        <end position="336"/>
    </location>
</feature>
<dbReference type="Gene3D" id="3.30.450.20">
    <property type="entry name" value="PAS domain"/>
    <property type="match status" value="2"/>
</dbReference>
<evidence type="ECO:0000259" key="13">
    <source>
        <dbReference type="PROSITE" id="PS50112"/>
    </source>
</evidence>
<feature type="domain" description="PAS" evidence="13">
    <location>
        <begin position="333"/>
        <end position="378"/>
    </location>
</feature>
<dbReference type="CDD" id="cd00130">
    <property type="entry name" value="PAS"/>
    <property type="match status" value="2"/>
</dbReference>
<dbReference type="InterPro" id="IPR003661">
    <property type="entry name" value="HisK_dim/P_dom"/>
</dbReference>
<keyword evidence="10" id="KW-0175">Coiled coil</keyword>
<keyword evidence="3 9" id="KW-0597">Phosphoprotein</keyword>
<dbReference type="PRINTS" id="PR00344">
    <property type="entry name" value="BCTRLSENSOR"/>
</dbReference>
<dbReference type="InterPro" id="IPR036097">
    <property type="entry name" value="HisK_dim/P_sf"/>
</dbReference>
<feature type="domain" description="PAS" evidence="13">
    <location>
        <begin position="456"/>
        <end position="501"/>
    </location>
</feature>
<dbReference type="InterPro" id="IPR001789">
    <property type="entry name" value="Sig_transdc_resp-reg_receiver"/>
</dbReference>
<keyword evidence="8" id="KW-0902">Two-component regulatory system</keyword>
<dbReference type="Pfam" id="PF00512">
    <property type="entry name" value="HisKA"/>
    <property type="match status" value="1"/>
</dbReference>
<dbReference type="Proteomes" id="UP001063350">
    <property type="component" value="Chromosome"/>
</dbReference>
<dbReference type="PANTHER" id="PTHR43065:SF46">
    <property type="entry name" value="C4-DICARBOXYLATE TRANSPORT SENSOR PROTEIN DCTB"/>
    <property type="match status" value="1"/>
</dbReference>
<dbReference type="PROSITE" id="PS50113">
    <property type="entry name" value="PAC"/>
    <property type="match status" value="1"/>
</dbReference>
<dbReference type="PROSITE" id="PS51257">
    <property type="entry name" value="PROKAR_LIPOPROTEIN"/>
    <property type="match status" value="1"/>
</dbReference>
<dbReference type="PROSITE" id="PS50110">
    <property type="entry name" value="RESPONSE_REGULATORY"/>
    <property type="match status" value="1"/>
</dbReference>
<evidence type="ECO:0000259" key="11">
    <source>
        <dbReference type="PROSITE" id="PS50109"/>
    </source>
</evidence>
<dbReference type="EC" id="2.7.13.3" evidence="2"/>
<gene>
    <name evidence="15" type="ORF">GF1_03900</name>
</gene>
<dbReference type="SMART" id="SM00448">
    <property type="entry name" value="REC"/>
    <property type="match status" value="1"/>
</dbReference>
<dbReference type="GO" id="GO:0005524">
    <property type="term" value="F:ATP binding"/>
    <property type="evidence" value="ECO:0007669"/>
    <property type="project" value="UniProtKB-KW"/>
</dbReference>
<dbReference type="InterPro" id="IPR000014">
    <property type="entry name" value="PAS"/>
</dbReference>
<dbReference type="SUPFAM" id="SSF47384">
    <property type="entry name" value="Homodimeric domain of signal transducing histidine kinase"/>
    <property type="match status" value="1"/>
</dbReference>
<dbReference type="SMART" id="SM00062">
    <property type="entry name" value="PBPb"/>
    <property type="match status" value="1"/>
</dbReference>
<dbReference type="InterPro" id="IPR004358">
    <property type="entry name" value="Sig_transdc_His_kin-like_C"/>
</dbReference>
<keyword evidence="7" id="KW-0067">ATP-binding</keyword>
<dbReference type="Pfam" id="PF00072">
    <property type="entry name" value="Response_reg"/>
    <property type="match status" value="1"/>
</dbReference>
<dbReference type="PROSITE" id="PS50109">
    <property type="entry name" value="HIS_KIN"/>
    <property type="match status" value="1"/>
</dbReference>
<evidence type="ECO:0000259" key="12">
    <source>
        <dbReference type="PROSITE" id="PS50110"/>
    </source>
</evidence>
<evidence type="ECO:0000256" key="2">
    <source>
        <dbReference type="ARBA" id="ARBA00012438"/>
    </source>
</evidence>
<feature type="modified residue" description="4-aspartylphosphate" evidence="9">
    <location>
        <position position="892"/>
    </location>
</feature>
<evidence type="ECO:0000256" key="4">
    <source>
        <dbReference type="ARBA" id="ARBA00022679"/>
    </source>
</evidence>
<dbReference type="EMBL" id="AP024233">
    <property type="protein sequence ID" value="BCO08014.1"/>
    <property type="molecule type" value="Genomic_DNA"/>
</dbReference>
<sequence>MFFRGDNNIYKNNALYLLTPLVVLLLLLSCPTQALSKRIKVGVYSNKPLVFKDGNGRFQGFAIDILRSIASQEDWKLQFIEGTWKECLQRLKNGEIDIQVAIAYSPERKKLYDFADETLITNWGRVYSNTNFQVESILDLSGSTVSVLDNDIYYQSLKEIIEKFGLKVNFITLNSYDEVLQFVQDNKADAGVINRIYASQNAHRFIVEKTPIIFSPTDVSYAAPKNRNSDILQGISQHLKKLKADKSSIYYQSLEYWLDGQQKPLAPRWIKTTLLALGLLFSFAVALTLFLRQQIRTRTEELTTRNQQLSKVKEQLEKEISERKKREEELKESEKRYFSLFANNHSVMLLINPENGNIVDANPAACRYYGYSINEIVSLKISDINILSKEQVFQEMKKEKLEQRNHFYFKHRLKTGEIRDVEVYSGPITIHGSKLLYSIIHDITERKKAEAALRKSEEEWNRTFNSFADIVTLMDIDLRIIKANQATCNILGLPCDEIIGNHCHRLLYGSENPCTDCPVLDAKENFQPYTREIYHENLQKTFMVSAAPVLDEQGNLEFIAHVAKDITELKQLEEKLSQAQKMEAIGTLAGGIAHDFNNILSAIIGFAELARQNIPADSKAAKDIDQVISSGKRATDLVKQILTFSRKTSSDPQPLKPHLVVKDTLHMLRSTLPTTITIEEDIDQECGTILADPTNIQQIVVNLCTNALHAMENQKGTLRVSLHRRQIGDAELIGEAEVSAGPFVVLTVSDTGCGMDQTLLDRIFEPYFTTKEMGKGTGLGLAVLHGIVQSYKGFVRVESTPGKGSSFSIFLPALQEITSEPEDLASETSPAETSPLMGHERILIVDDELLLVRAGQRMLEYYGYKVTAVTDSRDALEKIQADPEQFDLLISDQTMPGLTGFELAQTVLEIKPDMPIILCTGHSEVVSKEKALAMGIKKYLTKPIIGDTLVKAVRMVLDENNPQTHQESALPEERD</sequence>
<dbReference type="Gene3D" id="3.30.565.10">
    <property type="entry name" value="Histidine kinase-like ATPase, C-terminal domain"/>
    <property type="match status" value="1"/>
</dbReference>
<evidence type="ECO:0000259" key="14">
    <source>
        <dbReference type="PROSITE" id="PS50113"/>
    </source>
</evidence>
<dbReference type="InterPro" id="IPR003594">
    <property type="entry name" value="HATPase_dom"/>
</dbReference>
<dbReference type="PANTHER" id="PTHR43065">
    <property type="entry name" value="SENSOR HISTIDINE KINASE"/>
    <property type="match status" value="1"/>
</dbReference>
<name>A0A915XGY9_9BACT</name>
<dbReference type="SUPFAM" id="SSF55874">
    <property type="entry name" value="ATPase domain of HSP90 chaperone/DNA topoisomerase II/histidine kinase"/>
    <property type="match status" value="1"/>
</dbReference>
<dbReference type="SMART" id="SM00091">
    <property type="entry name" value="PAS"/>
    <property type="match status" value="2"/>
</dbReference>
<dbReference type="InterPro" id="IPR001638">
    <property type="entry name" value="Solute-binding_3/MltF_N"/>
</dbReference>
<protein>
    <recommendedName>
        <fullName evidence="2">histidine kinase</fullName>
        <ecNumber evidence="2">2.7.13.3</ecNumber>
    </recommendedName>
</protein>
<dbReference type="PROSITE" id="PS50112">
    <property type="entry name" value="PAS"/>
    <property type="match status" value="2"/>
</dbReference>
<organism evidence="15 16">
    <name type="scientific">Desulfolithobacter dissulfuricans</name>
    <dbReference type="NCBI Taxonomy" id="2795293"/>
    <lineage>
        <taxon>Bacteria</taxon>
        <taxon>Pseudomonadati</taxon>
        <taxon>Thermodesulfobacteriota</taxon>
        <taxon>Desulfobulbia</taxon>
        <taxon>Desulfobulbales</taxon>
        <taxon>Desulfobulbaceae</taxon>
        <taxon>Desulfolithobacter</taxon>
    </lineage>
</organism>
<dbReference type="InterPro" id="IPR005467">
    <property type="entry name" value="His_kinase_dom"/>
</dbReference>
<dbReference type="SUPFAM" id="SSF53850">
    <property type="entry name" value="Periplasmic binding protein-like II"/>
    <property type="match status" value="1"/>
</dbReference>
<dbReference type="Gene3D" id="3.40.50.2300">
    <property type="match status" value="1"/>
</dbReference>
<keyword evidence="16" id="KW-1185">Reference proteome</keyword>
<dbReference type="AlphaFoldDB" id="A0A915XGY9"/>
<reference evidence="15" key="1">
    <citation type="submission" date="2020-12" db="EMBL/GenBank/DDBJ databases">
        <title>Desulfobium dissulfuricans gen. nov., sp. nov., a novel mesophilic, sulfate-reducing bacterium isolated from a deep-sea hydrothermal vent.</title>
        <authorList>
            <person name="Hashimoto Y."/>
            <person name="Tame A."/>
            <person name="Sawayama S."/>
            <person name="Miyazaki J."/>
            <person name="Takai K."/>
            <person name="Nakagawa S."/>
        </authorList>
    </citation>
    <scope>NUCLEOTIDE SEQUENCE</scope>
    <source>
        <strain evidence="15">GF1</strain>
    </source>
</reference>
<accession>A0A915XGY9</accession>
<dbReference type="CDD" id="cd00156">
    <property type="entry name" value="REC"/>
    <property type="match status" value="1"/>
</dbReference>
<keyword evidence="5" id="KW-0547">Nucleotide-binding</keyword>
<evidence type="ECO:0000256" key="5">
    <source>
        <dbReference type="ARBA" id="ARBA00022741"/>
    </source>
</evidence>
<dbReference type="InterPro" id="IPR036890">
    <property type="entry name" value="HATPase_C_sf"/>
</dbReference>
<keyword evidence="6" id="KW-0418">Kinase</keyword>
<evidence type="ECO:0000313" key="16">
    <source>
        <dbReference type="Proteomes" id="UP001063350"/>
    </source>
</evidence>